<evidence type="ECO:0000313" key="3">
    <source>
        <dbReference type="EMBL" id="GJM98453.1"/>
    </source>
</evidence>
<feature type="domain" description="Lipid-binding serum glycoprotein N-terminal" evidence="2">
    <location>
        <begin position="97"/>
        <end position="189"/>
    </location>
</feature>
<dbReference type="SUPFAM" id="SSF55394">
    <property type="entry name" value="Bactericidal permeability-increasing protein, BPI"/>
    <property type="match status" value="1"/>
</dbReference>
<reference evidence="3" key="2">
    <citation type="submission" date="2021-12" db="EMBL/GenBank/DDBJ databases">
        <title>Resequencing data analysis of finger millet.</title>
        <authorList>
            <person name="Hatakeyama M."/>
            <person name="Aluri S."/>
            <person name="Balachadran M.T."/>
            <person name="Sivarajan S.R."/>
            <person name="Poveda L."/>
            <person name="Shimizu-Inatsugi R."/>
            <person name="Schlapbach R."/>
            <person name="Sreeman S.M."/>
            <person name="Shimizu K.K."/>
        </authorList>
    </citation>
    <scope>NUCLEOTIDE SEQUENCE</scope>
</reference>
<organism evidence="3 4">
    <name type="scientific">Eleusine coracana subsp. coracana</name>
    <dbReference type="NCBI Taxonomy" id="191504"/>
    <lineage>
        <taxon>Eukaryota</taxon>
        <taxon>Viridiplantae</taxon>
        <taxon>Streptophyta</taxon>
        <taxon>Embryophyta</taxon>
        <taxon>Tracheophyta</taxon>
        <taxon>Spermatophyta</taxon>
        <taxon>Magnoliopsida</taxon>
        <taxon>Liliopsida</taxon>
        <taxon>Poales</taxon>
        <taxon>Poaceae</taxon>
        <taxon>PACMAD clade</taxon>
        <taxon>Chloridoideae</taxon>
        <taxon>Cynodonteae</taxon>
        <taxon>Eleusininae</taxon>
        <taxon>Eleusine</taxon>
    </lineage>
</organism>
<dbReference type="InterPro" id="IPR045897">
    <property type="entry name" value="BPI/LBP_pln"/>
</dbReference>
<evidence type="ECO:0000259" key="2">
    <source>
        <dbReference type="Pfam" id="PF01273"/>
    </source>
</evidence>
<dbReference type="Gene3D" id="3.15.10.10">
    <property type="entry name" value="Bactericidal permeability-increasing protein, domain 1"/>
    <property type="match status" value="1"/>
</dbReference>
<reference evidence="3" key="1">
    <citation type="journal article" date="2018" name="DNA Res.">
        <title>Multiple hybrid de novo genome assembly of finger millet, an orphan allotetraploid crop.</title>
        <authorList>
            <person name="Hatakeyama M."/>
            <person name="Aluri S."/>
            <person name="Balachadran M.T."/>
            <person name="Sivarajan S.R."/>
            <person name="Patrignani A."/>
            <person name="Gruter S."/>
            <person name="Poveda L."/>
            <person name="Shimizu-Inatsugi R."/>
            <person name="Baeten J."/>
            <person name="Francoijs K.J."/>
            <person name="Nataraja K.N."/>
            <person name="Reddy Y.A.N."/>
            <person name="Phadnis S."/>
            <person name="Ravikumar R.L."/>
            <person name="Schlapbach R."/>
            <person name="Sreeman S.M."/>
            <person name="Shimizu K.K."/>
        </authorList>
    </citation>
    <scope>NUCLEOTIDE SEQUENCE</scope>
</reference>
<accession>A0AAV5CJ33</accession>
<gene>
    <name evidence="3" type="primary">ga15467</name>
    <name evidence="3" type="ORF">PR202_ga15467</name>
</gene>
<dbReference type="PANTHER" id="PTHR46801:SF5">
    <property type="entry name" value="OS09G0482720 PROTEIN"/>
    <property type="match status" value="1"/>
</dbReference>
<keyword evidence="4" id="KW-1185">Reference proteome</keyword>
<feature type="compositionally biased region" description="Low complexity" evidence="1">
    <location>
        <begin position="33"/>
        <end position="45"/>
    </location>
</feature>
<dbReference type="AlphaFoldDB" id="A0AAV5CJ33"/>
<evidence type="ECO:0000313" key="4">
    <source>
        <dbReference type="Proteomes" id="UP001054889"/>
    </source>
</evidence>
<proteinExistence type="predicted"/>
<feature type="region of interest" description="Disordered" evidence="1">
    <location>
        <begin position="1"/>
        <end position="48"/>
    </location>
</feature>
<dbReference type="InterPro" id="IPR017943">
    <property type="entry name" value="Bactericidal_perm-incr_a/b_dom"/>
</dbReference>
<sequence>MQLQRRDPLHPIIPVKGDDHSNSRSSPPRRRMSSSPSRHSYSSGPATNSTSRLLAAGAMGASLLHHLVVAVALLLTTAAPSAKATIPHISAIISQSGLDFAKDLLVSGAVETLTPLSVPDIERSVNIPLVGTVRMVASGIVLHSLAVTNSTVAVGDTGVVVAASLASANISMEWSYSYSAWVVTISDSGNASIQV</sequence>
<comment type="caution">
    <text evidence="3">The sequence shown here is derived from an EMBL/GenBank/DDBJ whole genome shotgun (WGS) entry which is preliminary data.</text>
</comment>
<dbReference type="InterPro" id="IPR017942">
    <property type="entry name" value="Lipid-bd_serum_glycop_N"/>
</dbReference>
<dbReference type="PANTHER" id="PTHR46801">
    <property type="entry name" value="OS06G0309200 PROTEIN"/>
    <property type="match status" value="1"/>
</dbReference>
<dbReference type="EMBL" id="BQKI01000007">
    <property type="protein sequence ID" value="GJM98453.1"/>
    <property type="molecule type" value="Genomic_DNA"/>
</dbReference>
<name>A0AAV5CJ33_ELECO</name>
<dbReference type="Pfam" id="PF01273">
    <property type="entry name" value="LBP_BPI_CETP"/>
    <property type="match status" value="1"/>
</dbReference>
<dbReference type="GO" id="GO:0008289">
    <property type="term" value="F:lipid binding"/>
    <property type="evidence" value="ECO:0007669"/>
    <property type="project" value="InterPro"/>
</dbReference>
<dbReference type="Proteomes" id="UP001054889">
    <property type="component" value="Unassembled WGS sequence"/>
</dbReference>
<evidence type="ECO:0000256" key="1">
    <source>
        <dbReference type="SAM" id="MobiDB-lite"/>
    </source>
</evidence>
<protein>
    <recommendedName>
        <fullName evidence="2">Lipid-binding serum glycoprotein N-terminal domain-containing protein</fullName>
    </recommendedName>
</protein>